<evidence type="ECO:0000256" key="1">
    <source>
        <dbReference type="SAM" id="MobiDB-lite"/>
    </source>
</evidence>
<gene>
    <name evidence="3" type="ORF">A3G99_00380</name>
</gene>
<dbReference type="EMBL" id="MHWT01000006">
    <property type="protein sequence ID" value="OHB13016.1"/>
    <property type="molecule type" value="Genomic_DNA"/>
</dbReference>
<evidence type="ECO:0000259" key="2">
    <source>
        <dbReference type="Pfam" id="PF21722"/>
    </source>
</evidence>
<reference evidence="3 4" key="1">
    <citation type="journal article" date="2016" name="Nat. Commun.">
        <title>Thousands of microbial genomes shed light on interconnected biogeochemical processes in an aquifer system.</title>
        <authorList>
            <person name="Anantharaman K."/>
            <person name="Brown C.T."/>
            <person name="Hug L.A."/>
            <person name="Sharon I."/>
            <person name="Castelle C.J."/>
            <person name="Probst A.J."/>
            <person name="Thomas B.C."/>
            <person name="Singh A."/>
            <person name="Wilkins M.J."/>
            <person name="Karaoz U."/>
            <person name="Brodie E.L."/>
            <person name="Williams K.H."/>
            <person name="Hubbard S.S."/>
            <person name="Banfield J.F."/>
        </authorList>
    </citation>
    <scope>NUCLEOTIDE SEQUENCE [LARGE SCALE GENOMIC DNA]</scope>
</reference>
<feature type="compositionally biased region" description="Gly residues" evidence="1">
    <location>
        <begin position="273"/>
        <end position="297"/>
    </location>
</feature>
<feature type="non-terminal residue" evidence="3">
    <location>
        <position position="1"/>
    </location>
</feature>
<protein>
    <recommendedName>
        <fullName evidence="2">Glycine-rich domain-containing protein</fullName>
    </recommendedName>
</protein>
<evidence type="ECO:0000313" key="3">
    <source>
        <dbReference type="EMBL" id="OHB13016.1"/>
    </source>
</evidence>
<evidence type="ECO:0000313" key="4">
    <source>
        <dbReference type="Proteomes" id="UP000176558"/>
    </source>
</evidence>
<organism evidence="3 4">
    <name type="scientific">Candidatus Zambryskibacteria bacterium RIFCSPLOWO2_12_FULL_39_23</name>
    <dbReference type="NCBI Taxonomy" id="1802776"/>
    <lineage>
        <taxon>Bacteria</taxon>
        <taxon>Candidatus Zambryskiibacteriota</taxon>
    </lineage>
</organism>
<dbReference type="InterPro" id="IPR049304">
    <property type="entry name" value="Gly_rich_dom"/>
</dbReference>
<dbReference type="Proteomes" id="UP000176558">
    <property type="component" value="Unassembled WGS sequence"/>
</dbReference>
<name>A0A1G2UUF0_9BACT</name>
<dbReference type="AlphaFoldDB" id="A0A1G2UUF0"/>
<sequence>TFFSGSTYVYSEPVTPPPQNPSLARSLGTVQMGNSNAVSWDYLDTIAGNPNSNNWIGLYLTTAADSSWHSSMYAGTCGGSPGIPSISGACAFVIPNGVPVSTYEYRIFQSNGGVTKLATSPTFTVTAPACTVGSGGTITYTDSNGLNPRPSPPYTGGYILHTYATPGTFSFTAPTPAGGCVASIVSLAVGGGGGGGGVIGGGGGGGGVRTFNGGFTAGTVYEVVVGAGGSGGQAWVTSNGQGTAGNPSYINGVFGSGGGGGGVSVTESNKNGATGGGGGFSTSGAGGSGTAGQGYDGGSTTDSGNTAAGGGGAGGVGGSVGVQQNGGNGGVGVSSSISGSSVMYGGGGGGGVRYVLWPANYVGGNGGAGGGGSGGNSYSPYPGTYPTNGVSNTGGGGGGAGYYDDDNGAIVGGSGGSGIIIIRYPYP</sequence>
<proteinExistence type="predicted"/>
<feature type="domain" description="Glycine-rich" evidence="2">
    <location>
        <begin position="166"/>
        <end position="424"/>
    </location>
</feature>
<feature type="region of interest" description="Disordered" evidence="1">
    <location>
        <begin position="261"/>
        <end position="311"/>
    </location>
</feature>
<comment type="caution">
    <text evidence="3">The sequence shown here is derived from an EMBL/GenBank/DDBJ whole genome shotgun (WGS) entry which is preliminary data.</text>
</comment>
<accession>A0A1G2UUF0</accession>
<dbReference type="Pfam" id="PF21722">
    <property type="entry name" value="Gly_rich_2"/>
    <property type="match status" value="1"/>
</dbReference>